<dbReference type="InterPro" id="IPR011992">
    <property type="entry name" value="EF-hand-dom_pair"/>
</dbReference>
<keyword evidence="5" id="KW-1185">Reference proteome</keyword>
<sequence>MNLRPLTFREEREMRHSFELYDLKGQGYIVKEDALKIMQVLGYKMTKDEVALLNSFKSDRGPIVVSSSDPLPPQEISYDQFKEFYSYKLGKMSDKDKYKASFKLMDVDSKGFITVQNLKRVLNHELQLNISDQLLDDMLRECGSQIPKHYKDAGLRVDQVTEQQFGKMMKKYQKMIRD</sequence>
<evidence type="ECO:0000313" key="4">
    <source>
        <dbReference type="EMBL" id="TNV76012.1"/>
    </source>
</evidence>
<evidence type="ECO:0000259" key="3">
    <source>
        <dbReference type="PROSITE" id="PS50222"/>
    </source>
</evidence>
<name>A0A8J8NIE6_HALGN</name>
<dbReference type="PANTHER" id="PTHR23050">
    <property type="entry name" value="CALCIUM BINDING PROTEIN"/>
    <property type="match status" value="1"/>
</dbReference>
<dbReference type="InterPro" id="IPR002048">
    <property type="entry name" value="EF_hand_dom"/>
</dbReference>
<dbReference type="PROSITE" id="PS50222">
    <property type="entry name" value="EF_HAND_2"/>
    <property type="match status" value="2"/>
</dbReference>
<gene>
    <name evidence="4" type="ORF">FGO68_gene13027</name>
</gene>
<dbReference type="GO" id="GO:0005509">
    <property type="term" value="F:calcium ion binding"/>
    <property type="evidence" value="ECO:0007669"/>
    <property type="project" value="InterPro"/>
</dbReference>
<accession>A0A8J8NIE6</accession>
<organism evidence="4 5">
    <name type="scientific">Halteria grandinella</name>
    <dbReference type="NCBI Taxonomy" id="5974"/>
    <lineage>
        <taxon>Eukaryota</taxon>
        <taxon>Sar</taxon>
        <taxon>Alveolata</taxon>
        <taxon>Ciliophora</taxon>
        <taxon>Intramacronucleata</taxon>
        <taxon>Spirotrichea</taxon>
        <taxon>Stichotrichia</taxon>
        <taxon>Sporadotrichida</taxon>
        <taxon>Halteriidae</taxon>
        <taxon>Halteria</taxon>
    </lineage>
</organism>
<evidence type="ECO:0000256" key="2">
    <source>
        <dbReference type="ARBA" id="ARBA00022837"/>
    </source>
</evidence>
<reference evidence="4" key="1">
    <citation type="submission" date="2019-06" db="EMBL/GenBank/DDBJ databases">
        <authorList>
            <person name="Zheng W."/>
        </authorList>
    </citation>
    <scope>NUCLEOTIDE SEQUENCE</scope>
    <source>
        <strain evidence="4">QDHG01</strain>
    </source>
</reference>
<feature type="domain" description="EF-hand" evidence="3">
    <location>
        <begin position="9"/>
        <end position="44"/>
    </location>
</feature>
<feature type="domain" description="EF-hand" evidence="3">
    <location>
        <begin position="93"/>
        <end position="128"/>
    </location>
</feature>
<dbReference type="SUPFAM" id="SSF47473">
    <property type="entry name" value="EF-hand"/>
    <property type="match status" value="1"/>
</dbReference>
<dbReference type="Gene3D" id="1.10.238.10">
    <property type="entry name" value="EF-hand"/>
    <property type="match status" value="2"/>
</dbReference>
<protein>
    <recommendedName>
        <fullName evidence="3">EF-hand domain-containing protein</fullName>
    </recommendedName>
</protein>
<dbReference type="OrthoDB" id="26525at2759"/>
<dbReference type="InterPro" id="IPR050145">
    <property type="entry name" value="Centrin_CML-like"/>
</dbReference>
<proteinExistence type="predicted"/>
<evidence type="ECO:0000256" key="1">
    <source>
        <dbReference type="ARBA" id="ARBA00022737"/>
    </source>
</evidence>
<comment type="caution">
    <text evidence="4">The sequence shown here is derived from an EMBL/GenBank/DDBJ whole genome shotgun (WGS) entry which is preliminary data.</text>
</comment>
<keyword evidence="2" id="KW-0106">Calcium</keyword>
<dbReference type="AlphaFoldDB" id="A0A8J8NIE6"/>
<evidence type="ECO:0000313" key="5">
    <source>
        <dbReference type="Proteomes" id="UP000785679"/>
    </source>
</evidence>
<keyword evidence="1" id="KW-0677">Repeat</keyword>
<dbReference type="EMBL" id="RRYP01014368">
    <property type="protein sequence ID" value="TNV76012.1"/>
    <property type="molecule type" value="Genomic_DNA"/>
</dbReference>
<dbReference type="Proteomes" id="UP000785679">
    <property type="component" value="Unassembled WGS sequence"/>
</dbReference>